<evidence type="ECO:0000313" key="1">
    <source>
        <dbReference type="EMBL" id="AHN83577.1"/>
    </source>
</evidence>
<dbReference type="Pfam" id="PF24163">
    <property type="entry name" value="HCP"/>
    <property type="match status" value="1"/>
</dbReference>
<name>A0A023MHM0_9CAUD</name>
<evidence type="ECO:0000313" key="2">
    <source>
        <dbReference type="Proteomes" id="UP000026908"/>
    </source>
</evidence>
<dbReference type="OrthoDB" id="9936at10239"/>
<protein>
    <recommendedName>
        <fullName evidence="3">Head completion protein</fullName>
    </recommendedName>
</protein>
<proteinExistence type="predicted"/>
<dbReference type="KEGG" id="vg:19487112"/>
<dbReference type="EMBL" id="KJ190157">
    <property type="protein sequence ID" value="AHN83577.1"/>
    <property type="molecule type" value="Genomic_DNA"/>
</dbReference>
<sequence>MQIITAEDYRLYGGLKRPELESGVEMMITAANALITSLLGMDDADAVDQLINTKPTRKKYFLSSPSATSVTKMTINDKEIDPEQYRLYSDGVILLKFNPPEGYMDIEYTQGGFNPIPEDLKLAACMLVDHWHKQDYRQAKTIGGETVTFNNTKSGIPEHIRTIIEVYRRV</sequence>
<dbReference type="GeneID" id="19487112"/>
<keyword evidence="2" id="KW-1185">Reference proteome</keyword>
<organism evidence="1 2">
    <name type="scientific">Escherichia phage vB_EcoS_FFH_1</name>
    <dbReference type="NCBI Taxonomy" id="1446489"/>
    <lineage>
        <taxon>Viruses</taxon>
        <taxon>Duplodnaviria</taxon>
        <taxon>Heunggongvirae</taxon>
        <taxon>Uroviricota</taxon>
        <taxon>Caudoviricetes</taxon>
        <taxon>Demerecviridae</taxon>
        <taxon>Markadamsvirinae</taxon>
        <taxon>Tequintavirus</taxon>
        <taxon>Tequintavirus FFH1</taxon>
    </lineage>
</organism>
<evidence type="ECO:0008006" key="3">
    <source>
        <dbReference type="Google" id="ProtNLM"/>
    </source>
</evidence>
<dbReference type="Proteomes" id="UP000026908">
    <property type="component" value="Segment"/>
</dbReference>
<reference evidence="1 2" key="1">
    <citation type="journal article" date="2014" name="Genome Announc.">
        <title>Complete Genome Sequences of Two Escherichia coli O157:H7 Phages Effective in Limiting Contamination of Food Products.</title>
        <authorList>
            <person name="Hong Y."/>
            <person name="Pan Y."/>
            <person name="Harman N.J."/>
            <person name="Ebner P.D."/>
        </authorList>
    </citation>
    <scope>NUCLEOTIDE SEQUENCE [LARGE SCALE GENOMIC DNA]</scope>
</reference>
<dbReference type="InterPro" id="IPR056472">
    <property type="entry name" value="HCP"/>
</dbReference>
<accession>A0A023MHM0</accession>
<dbReference type="RefSeq" id="YP_009031766.1">
    <property type="nucleotide sequence ID" value="NC_024139.1"/>
</dbReference>